<protein>
    <recommendedName>
        <fullName evidence="3">ACT domain-containing protein</fullName>
    </recommendedName>
</protein>
<keyword evidence="2" id="KW-1185">Reference proteome</keyword>
<gene>
    <name evidence="1" type="ORF">OE647_10630</name>
</gene>
<dbReference type="RefSeq" id="WP_263721700.1">
    <property type="nucleotide sequence ID" value="NZ_JAOWLA010000009.1"/>
</dbReference>
<evidence type="ECO:0008006" key="3">
    <source>
        <dbReference type="Google" id="ProtNLM"/>
    </source>
</evidence>
<accession>A0ABT2Z2C6</accession>
<dbReference type="EMBL" id="JAOWLA010000009">
    <property type="protein sequence ID" value="MCV2865180.1"/>
    <property type="molecule type" value="Genomic_DNA"/>
</dbReference>
<evidence type="ECO:0000313" key="1">
    <source>
        <dbReference type="EMBL" id="MCV2865180.1"/>
    </source>
</evidence>
<evidence type="ECO:0000313" key="2">
    <source>
        <dbReference type="Proteomes" id="UP001652503"/>
    </source>
</evidence>
<sequence>MADGNHSQTIPNCPIPVSQIDATRAGFPGTAVTFEIEFLVTDPWSGLAVIARAMAACGLALEALRCSGDGAILCRVADTPGCDLARLAQVLDGAEDVRIFRWTTVLGF</sequence>
<dbReference type="Proteomes" id="UP001652503">
    <property type="component" value="Unassembled WGS sequence"/>
</dbReference>
<proteinExistence type="predicted"/>
<organism evidence="1 2">
    <name type="scientific">Albidovulum sediminicola</name>
    <dbReference type="NCBI Taxonomy" id="2984331"/>
    <lineage>
        <taxon>Bacteria</taxon>
        <taxon>Pseudomonadati</taxon>
        <taxon>Pseudomonadota</taxon>
        <taxon>Alphaproteobacteria</taxon>
        <taxon>Rhodobacterales</taxon>
        <taxon>Paracoccaceae</taxon>
        <taxon>Albidovulum</taxon>
    </lineage>
</organism>
<comment type="caution">
    <text evidence="1">The sequence shown here is derived from an EMBL/GenBank/DDBJ whole genome shotgun (WGS) entry which is preliminary data.</text>
</comment>
<name>A0ABT2Z2C6_9RHOB</name>
<reference evidence="1 2" key="1">
    <citation type="submission" date="2022-10" db="EMBL/GenBank/DDBJ databases">
        <title>Defluviimonas sp. nov., isolated from ocean surface water.</title>
        <authorList>
            <person name="He W."/>
            <person name="Wang L."/>
            <person name="Zhang D.-F."/>
        </authorList>
    </citation>
    <scope>NUCLEOTIDE SEQUENCE [LARGE SCALE GENOMIC DNA]</scope>
    <source>
        <strain evidence="1 2">WL0075</strain>
    </source>
</reference>